<protein>
    <recommendedName>
        <fullName evidence="3">Prepilin-type N-terminal cleavage/methylation domain-containing protein</fullName>
    </recommendedName>
</protein>
<gene>
    <name evidence="2" type="ORF">SDC9_84461</name>
</gene>
<keyword evidence="1" id="KW-1133">Transmembrane helix</keyword>
<dbReference type="AlphaFoldDB" id="A0A644ZAF1"/>
<proteinExistence type="predicted"/>
<keyword evidence="1" id="KW-0472">Membrane</keyword>
<organism evidence="2">
    <name type="scientific">bioreactor metagenome</name>
    <dbReference type="NCBI Taxonomy" id="1076179"/>
    <lineage>
        <taxon>unclassified sequences</taxon>
        <taxon>metagenomes</taxon>
        <taxon>ecological metagenomes</taxon>
    </lineage>
</organism>
<evidence type="ECO:0008006" key="3">
    <source>
        <dbReference type="Google" id="ProtNLM"/>
    </source>
</evidence>
<comment type="caution">
    <text evidence="2">The sequence shown here is derived from an EMBL/GenBank/DDBJ whole genome shotgun (WGS) entry which is preliminary data.</text>
</comment>
<reference evidence="2" key="1">
    <citation type="submission" date="2019-08" db="EMBL/GenBank/DDBJ databases">
        <authorList>
            <person name="Kucharzyk K."/>
            <person name="Murdoch R.W."/>
            <person name="Higgins S."/>
            <person name="Loffler F."/>
        </authorList>
    </citation>
    <scope>NUCLEOTIDE SEQUENCE</scope>
</reference>
<accession>A0A644ZAF1</accession>
<name>A0A644ZAF1_9ZZZZ</name>
<sequence length="119" mass="14239">MMRIKRKGFTTLECVISLFIVSMIVFIITSTLHNNIILLKKNNHNRQMLYIAKEKIEDERNKIKKSTNIGRYDEEQRINNFKVKTLVTPISYYNCYDLRVKVSDNNREMELNTYVTKKE</sequence>
<evidence type="ECO:0000313" key="2">
    <source>
        <dbReference type="EMBL" id="MPM37842.1"/>
    </source>
</evidence>
<keyword evidence="1" id="KW-0812">Transmembrane</keyword>
<evidence type="ECO:0000256" key="1">
    <source>
        <dbReference type="SAM" id="Phobius"/>
    </source>
</evidence>
<feature type="transmembrane region" description="Helical" evidence="1">
    <location>
        <begin position="12"/>
        <end position="32"/>
    </location>
</feature>
<dbReference type="EMBL" id="VSSQ01008084">
    <property type="protein sequence ID" value="MPM37842.1"/>
    <property type="molecule type" value="Genomic_DNA"/>
</dbReference>